<dbReference type="GO" id="GO:0004145">
    <property type="term" value="F:diamine N-acetyltransferase activity"/>
    <property type="evidence" value="ECO:0007669"/>
    <property type="project" value="UniProtKB-EC"/>
</dbReference>
<keyword evidence="2" id="KW-0808">Transferase</keyword>
<proteinExistence type="predicted"/>
<dbReference type="SUPFAM" id="SSF55729">
    <property type="entry name" value="Acyl-CoA N-acyltransferases (Nat)"/>
    <property type="match status" value="1"/>
</dbReference>
<organism evidence="2 3">
    <name type="scientific">Micromonospora polyrhachis</name>
    <dbReference type="NCBI Taxonomy" id="1282883"/>
    <lineage>
        <taxon>Bacteria</taxon>
        <taxon>Bacillati</taxon>
        <taxon>Actinomycetota</taxon>
        <taxon>Actinomycetes</taxon>
        <taxon>Micromonosporales</taxon>
        <taxon>Micromonosporaceae</taxon>
        <taxon>Micromonospora</taxon>
    </lineage>
</organism>
<dbReference type="AlphaFoldDB" id="A0A7W7SUS1"/>
<dbReference type="PROSITE" id="PS51186">
    <property type="entry name" value="GNAT"/>
    <property type="match status" value="1"/>
</dbReference>
<keyword evidence="3" id="KW-1185">Reference proteome</keyword>
<name>A0A7W7SUS1_9ACTN</name>
<evidence type="ECO:0000313" key="3">
    <source>
        <dbReference type="Proteomes" id="UP000578819"/>
    </source>
</evidence>
<comment type="caution">
    <text evidence="2">The sequence shown here is derived from an EMBL/GenBank/DDBJ whole genome shotgun (WGS) entry which is preliminary data.</text>
</comment>
<dbReference type="CDD" id="cd04301">
    <property type="entry name" value="NAT_SF"/>
    <property type="match status" value="1"/>
</dbReference>
<keyword evidence="2" id="KW-0012">Acyltransferase</keyword>
<reference evidence="2 3" key="1">
    <citation type="submission" date="2020-08" db="EMBL/GenBank/DDBJ databases">
        <title>Sequencing the genomes of 1000 actinobacteria strains.</title>
        <authorList>
            <person name="Klenk H.-P."/>
        </authorList>
    </citation>
    <scope>NUCLEOTIDE SEQUENCE [LARGE SCALE GENOMIC DNA]</scope>
    <source>
        <strain evidence="2 3">DSM 45886</strain>
    </source>
</reference>
<dbReference type="InterPro" id="IPR000182">
    <property type="entry name" value="GNAT_dom"/>
</dbReference>
<dbReference type="EMBL" id="JACHJW010000001">
    <property type="protein sequence ID" value="MBB4961375.1"/>
    <property type="molecule type" value="Genomic_DNA"/>
</dbReference>
<dbReference type="EC" id="2.3.1.57" evidence="2"/>
<dbReference type="Pfam" id="PF00583">
    <property type="entry name" value="Acetyltransf_1"/>
    <property type="match status" value="1"/>
</dbReference>
<dbReference type="Gene3D" id="3.40.630.30">
    <property type="match status" value="1"/>
</dbReference>
<evidence type="ECO:0000313" key="2">
    <source>
        <dbReference type="EMBL" id="MBB4961375.1"/>
    </source>
</evidence>
<dbReference type="Proteomes" id="UP000578819">
    <property type="component" value="Unassembled WGS sequence"/>
</dbReference>
<dbReference type="PANTHER" id="PTHR43617">
    <property type="entry name" value="L-AMINO ACID N-ACETYLTRANSFERASE"/>
    <property type="match status" value="1"/>
</dbReference>
<evidence type="ECO:0000259" key="1">
    <source>
        <dbReference type="PROSITE" id="PS51186"/>
    </source>
</evidence>
<dbReference type="RefSeq" id="WP_184536978.1">
    <property type="nucleotide sequence ID" value="NZ_JACHJW010000001.1"/>
</dbReference>
<sequence length="154" mass="17029">MSEDLSPVIRLEPVTADNWRQCAALRVRPEQSDFAMPVTYYLCLCAYGTTWQPLAITRDDKVVGFVMWGVDDDRSRWIGGFVVDADAQRGGVGRAALRQLLDRFAAEPDCPNVALSYPPENTAARALYASLGFVETGETEDDGAELVARWTPAR</sequence>
<feature type="domain" description="N-acetyltransferase" evidence="1">
    <location>
        <begin position="9"/>
        <end position="153"/>
    </location>
</feature>
<accession>A0A7W7SUS1</accession>
<dbReference type="InterPro" id="IPR016181">
    <property type="entry name" value="Acyl_CoA_acyltransferase"/>
</dbReference>
<dbReference type="InterPro" id="IPR050276">
    <property type="entry name" value="MshD_Acetyltransferase"/>
</dbReference>
<protein>
    <submittedName>
        <fullName evidence="2">Diamine N-acetyltransferase</fullName>
        <ecNumber evidence="2">2.3.1.57</ecNumber>
    </submittedName>
</protein>
<gene>
    <name evidence="2" type="ORF">FHR38_005108</name>
</gene>